<evidence type="ECO:0000313" key="5">
    <source>
        <dbReference type="Proteomes" id="UP000251571"/>
    </source>
</evidence>
<evidence type="ECO:0000313" key="3">
    <source>
        <dbReference type="EMBL" id="SSA48162.1"/>
    </source>
</evidence>
<evidence type="ECO:0000313" key="2">
    <source>
        <dbReference type="EMBL" id="PWJ16943.1"/>
    </source>
</evidence>
<gene>
    <name evidence="2" type="ORF">BCF38_10756</name>
    <name evidence="3" type="ORF">SAMN05421539_10756</name>
</gene>
<dbReference type="AlphaFoldDB" id="A0A2Y9C1L2"/>
<dbReference type="Proteomes" id="UP000251571">
    <property type="component" value="Unassembled WGS sequence"/>
</dbReference>
<proteinExistence type="predicted"/>
<dbReference type="Proteomes" id="UP000245839">
    <property type="component" value="Unassembled WGS sequence"/>
</dbReference>
<organism evidence="3 5">
    <name type="scientific">Jannaschia seohaensis</name>
    <dbReference type="NCBI Taxonomy" id="475081"/>
    <lineage>
        <taxon>Bacteria</taxon>
        <taxon>Pseudomonadati</taxon>
        <taxon>Pseudomonadota</taxon>
        <taxon>Alphaproteobacteria</taxon>
        <taxon>Rhodobacterales</taxon>
        <taxon>Roseobacteraceae</taxon>
        <taxon>Jannaschia</taxon>
    </lineage>
</organism>
<evidence type="ECO:0000256" key="1">
    <source>
        <dbReference type="SAM" id="MobiDB-lite"/>
    </source>
</evidence>
<dbReference type="EMBL" id="UETC01000007">
    <property type="protein sequence ID" value="SSA48162.1"/>
    <property type="molecule type" value="Genomic_DNA"/>
</dbReference>
<evidence type="ECO:0000313" key="4">
    <source>
        <dbReference type="Proteomes" id="UP000245839"/>
    </source>
</evidence>
<reference evidence="5" key="2">
    <citation type="submission" date="2016-10" db="EMBL/GenBank/DDBJ databases">
        <authorList>
            <person name="Varghese N."/>
            <person name="Submissions S."/>
        </authorList>
    </citation>
    <scope>NUCLEOTIDE SEQUENCE [LARGE SCALE GENOMIC DNA]</scope>
    <source>
        <strain evidence="5">DSM 25227</strain>
    </source>
</reference>
<dbReference type="EMBL" id="QGDJ01000007">
    <property type="protein sequence ID" value="PWJ16943.1"/>
    <property type="molecule type" value="Genomic_DNA"/>
</dbReference>
<accession>A0A2Y9C1L2</accession>
<reference evidence="2 4" key="3">
    <citation type="submission" date="2018-03" db="EMBL/GenBank/DDBJ databases">
        <title>Genomic Encyclopedia of Archaeal and Bacterial Type Strains, Phase II (KMG-II): from individual species to whole genera.</title>
        <authorList>
            <person name="Goeker M."/>
        </authorList>
    </citation>
    <scope>NUCLEOTIDE SEQUENCE [LARGE SCALE GENOMIC DNA]</scope>
    <source>
        <strain evidence="2 4">DSM 25227</strain>
    </source>
</reference>
<reference evidence="3" key="1">
    <citation type="submission" date="2016-10" db="EMBL/GenBank/DDBJ databases">
        <authorList>
            <person name="Cai Z."/>
        </authorList>
    </citation>
    <scope>NUCLEOTIDE SEQUENCE [LARGE SCALE GENOMIC DNA]</scope>
    <source>
        <strain evidence="3">DSM 25227</strain>
    </source>
</reference>
<keyword evidence="4" id="KW-1185">Reference proteome</keyword>
<protein>
    <submittedName>
        <fullName evidence="3">Uncharacterized protein</fullName>
    </submittedName>
</protein>
<sequence>MLGAKVGQPVLVPRARIVAERRRDRVERRADGGEDLRAAPVVDHFAGRVRDAQEPRLWKHRRRAESELVVELAPQRYDEIGLRHGRRANGADDGGMIGAHELPAFLRVGIERIHRVEKGRNRRAGPARPASSDHERTLRGPEGGDGLGDVRRVGRDAPGGLWRNPILRDQRRSDPSAQHVGRHLDIGRAGLAHIALGPGNGLVDLADDLLGHTRRPTVARAGPQDIDMRNVLKRSHIGLVT</sequence>
<name>A0A2Y9C1L2_9RHOB</name>
<feature type="region of interest" description="Disordered" evidence="1">
    <location>
        <begin position="117"/>
        <end position="179"/>
    </location>
</feature>